<sequence length="106" mass="11925">MTMDEDCLLSLTYSSVDVIYPSILDTKFSAYANTRLRCDAILCLGFTIASTTLSRAILKEIQCDTLFCERDAWEKDVVLNEMRRIASTLAGFASTLHMGMCVWQPL</sequence>
<protein>
    <submittedName>
        <fullName evidence="1">Uncharacterized protein</fullName>
    </submittedName>
</protein>
<dbReference type="RefSeq" id="XP_024753504.1">
    <property type="nucleotide sequence ID" value="XM_024894686.1"/>
</dbReference>
<dbReference type="Proteomes" id="UP000241546">
    <property type="component" value="Unassembled WGS sequence"/>
</dbReference>
<evidence type="ECO:0000313" key="2">
    <source>
        <dbReference type="Proteomes" id="UP000241546"/>
    </source>
</evidence>
<reference evidence="2" key="1">
    <citation type="submission" date="2016-07" db="EMBL/GenBank/DDBJ databases">
        <title>Multiple horizontal gene transfer events from other fungi enriched the ability of initially mycotrophic Trichoderma (Ascomycota) to feed on dead plant biomass.</title>
        <authorList>
            <consortium name="DOE Joint Genome Institute"/>
            <person name="Atanasova L."/>
            <person name="Chenthamara K."/>
            <person name="Zhang J."/>
            <person name="Grujic M."/>
            <person name="Henrissat B."/>
            <person name="Kuo A."/>
            <person name="Aerts A."/>
            <person name="Salamov A."/>
            <person name="Lipzen A."/>
            <person name="Labutti K."/>
            <person name="Barry K."/>
            <person name="Miao Y."/>
            <person name="Rahimi M.J."/>
            <person name="Shen Q."/>
            <person name="Grigoriev I.V."/>
            <person name="Kubicek C.P."/>
            <person name="Druzhinina I.S."/>
        </authorList>
    </citation>
    <scope>NUCLEOTIDE SEQUENCE [LARGE SCALE GENOMIC DNA]</scope>
    <source>
        <strain evidence="2">TUCIM 6016</strain>
    </source>
</reference>
<dbReference type="OrthoDB" id="4895549at2759"/>
<accession>A0A2T4BLI5</accession>
<dbReference type="GeneID" id="36602804"/>
<name>A0A2T4BLI5_9HYPO</name>
<gene>
    <name evidence="1" type="ORF">BBK36DRAFT_1164740</name>
</gene>
<evidence type="ECO:0000313" key="1">
    <source>
        <dbReference type="EMBL" id="PTB70184.1"/>
    </source>
</evidence>
<proteinExistence type="predicted"/>
<dbReference type="EMBL" id="KZ680207">
    <property type="protein sequence ID" value="PTB70184.1"/>
    <property type="molecule type" value="Genomic_DNA"/>
</dbReference>
<organism evidence="1 2">
    <name type="scientific">Trichoderma citrinoviride</name>
    <dbReference type="NCBI Taxonomy" id="58853"/>
    <lineage>
        <taxon>Eukaryota</taxon>
        <taxon>Fungi</taxon>
        <taxon>Dikarya</taxon>
        <taxon>Ascomycota</taxon>
        <taxon>Pezizomycotina</taxon>
        <taxon>Sordariomycetes</taxon>
        <taxon>Hypocreomycetidae</taxon>
        <taxon>Hypocreales</taxon>
        <taxon>Hypocreaceae</taxon>
        <taxon>Trichoderma</taxon>
    </lineage>
</organism>
<dbReference type="AlphaFoldDB" id="A0A2T4BLI5"/>
<keyword evidence="2" id="KW-1185">Reference proteome</keyword>